<dbReference type="InterPro" id="IPR001757">
    <property type="entry name" value="P_typ_ATPase"/>
</dbReference>
<dbReference type="eggNOG" id="COG2217">
    <property type="taxonomic scope" value="Bacteria"/>
</dbReference>
<dbReference type="GO" id="GO:0016887">
    <property type="term" value="F:ATP hydrolysis activity"/>
    <property type="evidence" value="ECO:0007669"/>
    <property type="project" value="InterPro"/>
</dbReference>
<reference evidence="15 16" key="1">
    <citation type="journal article" date="2011" name="Stand. Genomic Sci.">
        <title>Complete genome sequence of Rhodospirillum rubrum type strain (S1).</title>
        <authorList>
            <person name="Munk A.C."/>
            <person name="Copeland A."/>
            <person name="Lucas S."/>
            <person name="Lapidus A."/>
            <person name="Del Rio T.G."/>
            <person name="Barry K."/>
            <person name="Detter J.C."/>
            <person name="Hammon N."/>
            <person name="Israni S."/>
            <person name="Pitluck S."/>
            <person name="Brettin T."/>
            <person name="Bruce D."/>
            <person name="Han C."/>
            <person name="Tapia R."/>
            <person name="Gilna P."/>
            <person name="Schmutz J."/>
            <person name="Larimer F."/>
            <person name="Land M."/>
            <person name="Kyrpides N.C."/>
            <person name="Mavromatis K."/>
            <person name="Richardson P."/>
            <person name="Rohde M."/>
            <person name="Goker M."/>
            <person name="Klenk H.P."/>
            <person name="Zhang Y."/>
            <person name="Roberts G.P."/>
            <person name="Reslewic S."/>
            <person name="Schwartz D.C."/>
        </authorList>
    </citation>
    <scope>NUCLEOTIDE SEQUENCE [LARGE SCALE GENOMIC DNA]</scope>
    <source>
        <strain evidence="16">ATCC 11170 / ATH 1.1.1 / DSM 467 / LMG 4362 / NCIMB 8255 / S1</strain>
    </source>
</reference>
<dbReference type="InterPro" id="IPR036412">
    <property type="entry name" value="HAD-like_sf"/>
</dbReference>
<gene>
    <name evidence="15" type="ordered locus">Rru_A1894</name>
</gene>
<dbReference type="PRINTS" id="PR00119">
    <property type="entry name" value="CATATPASE"/>
</dbReference>
<dbReference type="Pfam" id="PF00702">
    <property type="entry name" value="Hydrolase"/>
    <property type="match status" value="1"/>
</dbReference>
<dbReference type="NCBIfam" id="TIGR01525">
    <property type="entry name" value="ATPase-IB_hvy"/>
    <property type="match status" value="1"/>
</dbReference>
<dbReference type="Proteomes" id="UP000001929">
    <property type="component" value="Chromosome"/>
</dbReference>
<protein>
    <recommendedName>
        <fullName evidence="10">P-type Cu(2+) transporter</fullName>
        <ecNumber evidence="10">7.2.2.9</ecNumber>
    </recommendedName>
</protein>
<evidence type="ECO:0000256" key="4">
    <source>
        <dbReference type="ARBA" id="ARBA00022723"/>
    </source>
</evidence>
<evidence type="ECO:0000256" key="1">
    <source>
        <dbReference type="ARBA" id="ARBA00004127"/>
    </source>
</evidence>
<dbReference type="GO" id="GO:0005524">
    <property type="term" value="F:ATP binding"/>
    <property type="evidence" value="ECO:0007669"/>
    <property type="project" value="UniProtKB-UniRule"/>
</dbReference>
<feature type="transmembrane region" description="Helical" evidence="12">
    <location>
        <begin position="378"/>
        <end position="403"/>
    </location>
</feature>
<dbReference type="PATRIC" id="fig|269796.9.peg.1975"/>
<dbReference type="GO" id="GO:0055070">
    <property type="term" value="P:copper ion homeostasis"/>
    <property type="evidence" value="ECO:0007669"/>
    <property type="project" value="TreeGrafter"/>
</dbReference>
<dbReference type="InterPro" id="IPR059000">
    <property type="entry name" value="ATPase_P-type_domA"/>
</dbReference>
<dbReference type="SFLD" id="SFLDS00003">
    <property type="entry name" value="Haloacid_Dehalogenase"/>
    <property type="match status" value="1"/>
</dbReference>
<accession>Q2RT51</accession>
<evidence type="ECO:0000256" key="11">
    <source>
        <dbReference type="ARBA" id="ARBA00047424"/>
    </source>
</evidence>
<dbReference type="EnsemblBacteria" id="ABC22694">
    <property type="protein sequence ID" value="ABC22694"/>
    <property type="gene ID" value="Rru_A1894"/>
</dbReference>
<dbReference type="FunFam" id="2.70.150.10:FF:000002">
    <property type="entry name" value="Copper-transporting ATPase 1, putative"/>
    <property type="match status" value="1"/>
</dbReference>
<proteinExistence type="inferred from homology"/>
<feature type="transmembrane region" description="Helical" evidence="12">
    <location>
        <begin position="108"/>
        <end position="126"/>
    </location>
</feature>
<dbReference type="Gene3D" id="3.40.1110.10">
    <property type="entry name" value="Calcium-transporting ATPase, cytoplasmic domain N"/>
    <property type="match status" value="1"/>
</dbReference>
<sequence length="754" mass="76903">MSGKAAVLSPPAPPTSNEGGDVVDLAISGMTCAACSARLEKVLGKVPGVSAVSVNLGTDRARIHIEGGDRRAPDLVAAVNRAGFGAEPLSQSAPPPAAVPAEDRGDRLIFAMAALLTLPLVWDMIAHVSGLPGHVPPLWQWILATPVQFIAGARFYKGAWRALKGRAGNMDSLVVLGSTAAYGLSAWRVATGTTHHGLYFEGAAVVITLVMLGKALEGRAKRSAASAIRALMTLRPALAHLERDGVVSDVAVERLVVGDIVVVRPGEGVPVDGTVIEGGAAIDESLLTGESLPVTRGPGDRVIGGSIDTDGLIRLRVGATGKDATLARIIALVENAQASKAPVQVMVDKVAAVFVPAVVLLALGAFTGWALLGETMETAVAAAISVLVVACPCALGLATPTAVMVGTGVAARRGILIRDAGALEQAHRVSVLAFDKTGTLTQGRPALDAVIIAPGADGLDENTLLALAAAVQGGSAHPLARAMREAAGDRGLDLSAISDFRSLPGLGVEARVAGRALILGSRRLLDAKGIERASLESRAGALEEAGASVVWVAEGEATGGRLLGVIALADPPREGAALAVSRLKALGVRPVMLTGDAGRVAHAIAARLGIDDVRAEVLPEGKAAVVEALRQGGAVVAMVGDGVNDAPALAAADVGIAMGTGTDVAMETAGITLMRGDPGLLPEALALSRATHRKIRQNLFWAFLYNVIALPLAASGRLDPMLAGAAMALSSVSVVASSLWLRRWMPPSGDRFRA</sequence>
<keyword evidence="8 12" id="KW-1133">Transmembrane helix</keyword>
<dbReference type="FunFam" id="3.30.70.100:FF:000005">
    <property type="entry name" value="Copper-exporting P-type ATPase A"/>
    <property type="match status" value="1"/>
</dbReference>
<dbReference type="InterPro" id="IPR023214">
    <property type="entry name" value="HAD_sf"/>
</dbReference>
<comment type="catalytic activity">
    <reaction evidence="11">
        <text>Cu(2+)(in) + ATP + H2O = Cu(2+)(out) + ADP + phosphate + H(+)</text>
        <dbReference type="Rhea" id="RHEA:10376"/>
        <dbReference type="ChEBI" id="CHEBI:15377"/>
        <dbReference type="ChEBI" id="CHEBI:15378"/>
        <dbReference type="ChEBI" id="CHEBI:29036"/>
        <dbReference type="ChEBI" id="CHEBI:30616"/>
        <dbReference type="ChEBI" id="CHEBI:43474"/>
        <dbReference type="ChEBI" id="CHEBI:456216"/>
        <dbReference type="EC" id="7.2.2.9"/>
    </reaction>
</comment>
<dbReference type="InterPro" id="IPR017969">
    <property type="entry name" value="Heavy-metal-associated_CS"/>
</dbReference>
<dbReference type="Pfam" id="PF00122">
    <property type="entry name" value="E1-E2_ATPase"/>
    <property type="match status" value="1"/>
</dbReference>
<dbReference type="HOGENOM" id="CLU_001771_0_3_5"/>
<dbReference type="PANTHER" id="PTHR43520:SF8">
    <property type="entry name" value="P-TYPE CU(+) TRANSPORTER"/>
    <property type="match status" value="1"/>
</dbReference>
<dbReference type="GO" id="GO:0005507">
    <property type="term" value="F:copper ion binding"/>
    <property type="evidence" value="ECO:0007669"/>
    <property type="project" value="TreeGrafter"/>
</dbReference>
<feature type="transmembrane region" description="Helical" evidence="12">
    <location>
        <begin position="721"/>
        <end position="741"/>
    </location>
</feature>
<dbReference type="Gene3D" id="3.40.50.1000">
    <property type="entry name" value="HAD superfamily/HAD-like"/>
    <property type="match status" value="1"/>
</dbReference>
<dbReference type="CDD" id="cd00371">
    <property type="entry name" value="HMA"/>
    <property type="match status" value="1"/>
</dbReference>
<dbReference type="InterPro" id="IPR036163">
    <property type="entry name" value="HMA_dom_sf"/>
</dbReference>
<keyword evidence="7" id="KW-1278">Translocase</keyword>
<feature type="transmembrane region" description="Helical" evidence="12">
    <location>
        <begin position="138"/>
        <end position="156"/>
    </location>
</feature>
<dbReference type="SUPFAM" id="SSF81653">
    <property type="entry name" value="Calcium ATPase, transduction domain A"/>
    <property type="match status" value="1"/>
</dbReference>
<dbReference type="InterPro" id="IPR018303">
    <property type="entry name" value="ATPase_P-typ_P_site"/>
</dbReference>
<dbReference type="AlphaFoldDB" id="Q2RT51"/>
<keyword evidence="16" id="KW-1185">Reference proteome</keyword>
<dbReference type="SFLD" id="SFLDF00027">
    <property type="entry name" value="p-type_atpase"/>
    <property type="match status" value="1"/>
</dbReference>
<dbReference type="SUPFAM" id="SSF55008">
    <property type="entry name" value="HMA, heavy metal-associated domain"/>
    <property type="match status" value="1"/>
</dbReference>
<dbReference type="STRING" id="269796.Rru_A1894"/>
<dbReference type="NCBIfam" id="TIGR01494">
    <property type="entry name" value="ATPase_P-type"/>
    <property type="match status" value="2"/>
</dbReference>
<feature type="transmembrane region" description="Helical" evidence="12">
    <location>
        <begin position="350"/>
        <end position="372"/>
    </location>
</feature>
<dbReference type="InterPro" id="IPR008250">
    <property type="entry name" value="ATPase_P-typ_transduc_dom_A_sf"/>
</dbReference>
<comment type="similarity">
    <text evidence="2 12">Belongs to the cation transport ATPase (P-type) (TC 3.A.3) family. Type IB subfamily.</text>
</comment>
<evidence type="ECO:0000256" key="13">
    <source>
        <dbReference type="SAM" id="MobiDB-lite"/>
    </source>
</evidence>
<keyword evidence="5 12" id="KW-0547">Nucleotide-binding</keyword>
<dbReference type="KEGG" id="rru:Rru_A1894"/>
<dbReference type="EC" id="7.2.2.9" evidence="10"/>
<evidence type="ECO:0000256" key="12">
    <source>
        <dbReference type="RuleBase" id="RU362081"/>
    </source>
</evidence>
<dbReference type="InterPro" id="IPR027256">
    <property type="entry name" value="P-typ_ATPase_IB"/>
</dbReference>
<dbReference type="Gene3D" id="2.70.150.10">
    <property type="entry name" value="Calcium-transporting ATPase, cytoplasmic transduction domain A"/>
    <property type="match status" value="1"/>
</dbReference>
<dbReference type="PANTHER" id="PTHR43520">
    <property type="entry name" value="ATP7, ISOFORM B"/>
    <property type="match status" value="1"/>
</dbReference>
<dbReference type="InterPro" id="IPR006121">
    <property type="entry name" value="HMA_dom"/>
</dbReference>
<dbReference type="Gene3D" id="3.30.70.100">
    <property type="match status" value="1"/>
</dbReference>
<dbReference type="PROSITE" id="PS50846">
    <property type="entry name" value="HMA_2"/>
    <property type="match status" value="1"/>
</dbReference>
<dbReference type="EMBL" id="CP000230">
    <property type="protein sequence ID" value="ABC22694.1"/>
    <property type="molecule type" value="Genomic_DNA"/>
</dbReference>
<dbReference type="InterPro" id="IPR044492">
    <property type="entry name" value="P_typ_ATPase_HD_dom"/>
</dbReference>
<evidence type="ECO:0000256" key="5">
    <source>
        <dbReference type="ARBA" id="ARBA00022741"/>
    </source>
</evidence>
<dbReference type="GO" id="GO:0043682">
    <property type="term" value="F:P-type divalent copper transporter activity"/>
    <property type="evidence" value="ECO:0007669"/>
    <property type="project" value="UniProtKB-EC"/>
</dbReference>
<dbReference type="RefSeq" id="WP_011389647.1">
    <property type="nucleotide sequence ID" value="NC_007643.1"/>
</dbReference>
<organism evidence="15 16">
    <name type="scientific">Rhodospirillum rubrum (strain ATCC 11170 / ATH 1.1.1 / DSM 467 / LMG 4362 / NCIMB 8255 / S1)</name>
    <dbReference type="NCBI Taxonomy" id="269796"/>
    <lineage>
        <taxon>Bacteria</taxon>
        <taxon>Pseudomonadati</taxon>
        <taxon>Pseudomonadota</taxon>
        <taxon>Alphaproteobacteria</taxon>
        <taxon>Rhodospirillales</taxon>
        <taxon>Rhodospirillaceae</taxon>
        <taxon>Rhodospirillum</taxon>
    </lineage>
</organism>
<feature type="domain" description="HMA" evidence="14">
    <location>
        <begin position="21"/>
        <end position="87"/>
    </location>
</feature>
<feature type="transmembrane region" description="Helical" evidence="12">
    <location>
        <begin position="698"/>
        <end position="715"/>
    </location>
</feature>
<evidence type="ECO:0000256" key="10">
    <source>
        <dbReference type="ARBA" id="ARBA00038904"/>
    </source>
</evidence>
<dbReference type="SUPFAM" id="SSF56784">
    <property type="entry name" value="HAD-like"/>
    <property type="match status" value="1"/>
</dbReference>
<keyword evidence="12" id="KW-1003">Cell membrane</keyword>
<evidence type="ECO:0000259" key="14">
    <source>
        <dbReference type="PROSITE" id="PS50846"/>
    </source>
</evidence>
<keyword evidence="3 12" id="KW-0812">Transmembrane</keyword>
<dbReference type="PhylomeDB" id="Q2RT51"/>
<dbReference type="InterPro" id="IPR023298">
    <property type="entry name" value="ATPase_P-typ_TM_dom_sf"/>
</dbReference>
<dbReference type="PROSITE" id="PS00154">
    <property type="entry name" value="ATPASE_E1_E2"/>
    <property type="match status" value="1"/>
</dbReference>
<evidence type="ECO:0000313" key="16">
    <source>
        <dbReference type="Proteomes" id="UP000001929"/>
    </source>
</evidence>
<comment type="subcellular location">
    <subcellularLocation>
        <location evidence="12">Cell membrane</location>
    </subcellularLocation>
    <subcellularLocation>
        <location evidence="1">Endomembrane system</location>
        <topology evidence="1">Multi-pass membrane protein</topology>
    </subcellularLocation>
</comment>
<feature type="region of interest" description="Disordered" evidence="13">
    <location>
        <begin position="1"/>
        <end position="20"/>
    </location>
</feature>
<dbReference type="PROSITE" id="PS01047">
    <property type="entry name" value="HMA_1"/>
    <property type="match status" value="1"/>
</dbReference>
<evidence type="ECO:0000256" key="9">
    <source>
        <dbReference type="ARBA" id="ARBA00023136"/>
    </source>
</evidence>
<dbReference type="GO" id="GO:0012505">
    <property type="term" value="C:endomembrane system"/>
    <property type="evidence" value="ECO:0007669"/>
    <property type="project" value="UniProtKB-SubCell"/>
</dbReference>
<dbReference type="SFLD" id="SFLDG00002">
    <property type="entry name" value="C1.7:_P-type_atpase_like"/>
    <property type="match status" value="1"/>
</dbReference>
<dbReference type="PRINTS" id="PR00943">
    <property type="entry name" value="CUATPASE"/>
</dbReference>
<dbReference type="SUPFAM" id="SSF81665">
    <property type="entry name" value="Calcium ATPase, transmembrane domain M"/>
    <property type="match status" value="1"/>
</dbReference>
<evidence type="ECO:0000256" key="3">
    <source>
        <dbReference type="ARBA" id="ARBA00022692"/>
    </source>
</evidence>
<dbReference type="CDD" id="cd02094">
    <property type="entry name" value="P-type_ATPase_Cu-like"/>
    <property type="match status" value="1"/>
</dbReference>
<evidence type="ECO:0000313" key="15">
    <source>
        <dbReference type="EMBL" id="ABC22694.1"/>
    </source>
</evidence>
<name>Q2RT51_RHORT</name>
<evidence type="ECO:0000256" key="6">
    <source>
        <dbReference type="ARBA" id="ARBA00022840"/>
    </source>
</evidence>
<evidence type="ECO:0000256" key="7">
    <source>
        <dbReference type="ARBA" id="ARBA00022967"/>
    </source>
</evidence>
<keyword evidence="4 12" id="KW-0479">Metal-binding</keyword>
<dbReference type="GO" id="GO:0005886">
    <property type="term" value="C:plasma membrane"/>
    <property type="evidence" value="ECO:0007669"/>
    <property type="project" value="UniProtKB-SubCell"/>
</dbReference>
<evidence type="ECO:0000256" key="2">
    <source>
        <dbReference type="ARBA" id="ARBA00006024"/>
    </source>
</evidence>
<keyword evidence="9 12" id="KW-0472">Membrane</keyword>
<keyword evidence="6 12" id="KW-0067">ATP-binding</keyword>
<keyword evidence="15" id="KW-0378">Hydrolase</keyword>
<dbReference type="Pfam" id="PF00403">
    <property type="entry name" value="HMA"/>
    <property type="match status" value="1"/>
</dbReference>
<dbReference type="InterPro" id="IPR023299">
    <property type="entry name" value="ATPase_P-typ_cyto_dom_N"/>
</dbReference>
<evidence type="ECO:0000256" key="8">
    <source>
        <dbReference type="ARBA" id="ARBA00022989"/>
    </source>
</evidence>
<dbReference type="NCBIfam" id="TIGR01511">
    <property type="entry name" value="ATPase-IB1_Cu"/>
    <property type="match status" value="1"/>
</dbReference>